<dbReference type="AlphaFoldDB" id="A0A9P0MJC2"/>
<keyword evidence="2" id="KW-1185">Reference proteome</keyword>
<accession>A0A9P0MJC2</accession>
<evidence type="ECO:0000313" key="2">
    <source>
        <dbReference type="Proteomes" id="UP001152888"/>
    </source>
</evidence>
<reference evidence="1" key="1">
    <citation type="submission" date="2022-03" db="EMBL/GenBank/DDBJ databases">
        <authorList>
            <person name="Sayadi A."/>
        </authorList>
    </citation>
    <scope>NUCLEOTIDE SEQUENCE</scope>
</reference>
<dbReference type="OrthoDB" id="6243211at2759"/>
<organism evidence="1 2">
    <name type="scientific">Acanthoscelides obtectus</name>
    <name type="common">Bean weevil</name>
    <name type="synonym">Bruchus obtectus</name>
    <dbReference type="NCBI Taxonomy" id="200917"/>
    <lineage>
        <taxon>Eukaryota</taxon>
        <taxon>Metazoa</taxon>
        <taxon>Ecdysozoa</taxon>
        <taxon>Arthropoda</taxon>
        <taxon>Hexapoda</taxon>
        <taxon>Insecta</taxon>
        <taxon>Pterygota</taxon>
        <taxon>Neoptera</taxon>
        <taxon>Endopterygota</taxon>
        <taxon>Coleoptera</taxon>
        <taxon>Polyphaga</taxon>
        <taxon>Cucujiformia</taxon>
        <taxon>Chrysomeloidea</taxon>
        <taxon>Chrysomelidae</taxon>
        <taxon>Bruchinae</taxon>
        <taxon>Bruchini</taxon>
        <taxon>Acanthoscelides</taxon>
    </lineage>
</organism>
<protein>
    <submittedName>
        <fullName evidence="1">Uncharacterized protein</fullName>
    </submittedName>
</protein>
<comment type="caution">
    <text evidence="1">The sequence shown here is derived from an EMBL/GenBank/DDBJ whole genome shotgun (WGS) entry which is preliminary data.</text>
</comment>
<sequence length="96" mass="11048">MNMRLSSVMRLINNQSVDALRKSIKLAVAEAPIYLNTVKEEKKKIVYDKLVNLNKWYTKIIGLDEVKLSQDKVTALQVGTTFDDARQAQRYRETTS</sequence>
<dbReference type="EMBL" id="CAKOFQ010008280">
    <property type="protein sequence ID" value="CAH2013176.1"/>
    <property type="molecule type" value="Genomic_DNA"/>
</dbReference>
<proteinExistence type="predicted"/>
<evidence type="ECO:0000313" key="1">
    <source>
        <dbReference type="EMBL" id="CAH2013176.1"/>
    </source>
</evidence>
<name>A0A9P0MJC2_ACAOB</name>
<gene>
    <name evidence="1" type="ORF">ACAOBT_LOCUS33257</name>
</gene>
<dbReference type="Proteomes" id="UP001152888">
    <property type="component" value="Unassembled WGS sequence"/>
</dbReference>